<gene>
    <name evidence="3" type="ORF">DES53_107179</name>
</gene>
<dbReference type="GO" id="GO:0016020">
    <property type="term" value="C:membrane"/>
    <property type="evidence" value="ECO:0007669"/>
    <property type="project" value="InterPro"/>
</dbReference>
<proteinExistence type="inferred from homology"/>
<evidence type="ECO:0000313" key="3">
    <source>
        <dbReference type="EMBL" id="RBP41348.1"/>
    </source>
</evidence>
<comment type="caution">
    <text evidence="3">The sequence shown here is derived from an EMBL/GenBank/DDBJ whole genome shotgun (WGS) entry which is preliminary data.</text>
</comment>
<dbReference type="AlphaFoldDB" id="A0A366HFR1"/>
<comment type="similarity">
    <text evidence="1 2">Belongs to the OprB family.</text>
</comment>
<dbReference type="GO" id="GO:0008643">
    <property type="term" value="P:carbohydrate transport"/>
    <property type="evidence" value="ECO:0007669"/>
    <property type="project" value="InterPro"/>
</dbReference>
<sequence>MQDYLLGDWGGLRTDLANNGLSFELFYIGSMPTNMHGGIEEGTVYQGAMLMIADFDTEKAGLWKGGRLHVSGVDLHGELFSKNHVGDFNKSNLVDFENDFRLWEAYYEQKLGDSLTVKLGLMTADADFILPDFYHSLSNITFLNQTFFFPTLVFNLYDIPGFPVGNHALNSSPYGSLGAVVKWNPDKKFYMNFGIYDGEPNLGDGGTDFSLSDDQGALMFFETGIRWNVEGSKCLPGDLKLGAFYHTDEFSDVYDVVTSFAGLSSGAKTHDGNYGFYALLEQMLVCESGCEADLGRAGCQGLYSFLRFTGAPADRNLTQFGVDGGFVWRGLIPTRDYDTLGIGGSYLQMSDDIRRGQKLVNKLAPGSFVVADYEAAIEVNYKVQLAAWWTIQPSFQYAMHPGGSGEIENAWVFILQSTLRF</sequence>
<dbReference type="PANTHER" id="PTHR37944">
    <property type="entry name" value="PORIN B"/>
    <property type="match status" value="1"/>
</dbReference>
<reference evidence="3 4" key="1">
    <citation type="submission" date="2018-06" db="EMBL/GenBank/DDBJ databases">
        <title>Genomic Encyclopedia of Type Strains, Phase IV (KMG-IV): sequencing the most valuable type-strain genomes for metagenomic binning, comparative biology and taxonomic classification.</title>
        <authorList>
            <person name="Goeker M."/>
        </authorList>
    </citation>
    <scope>NUCLEOTIDE SEQUENCE [LARGE SCALE GENOMIC DNA]</scope>
    <source>
        <strain evidence="3 4">DSM 25532</strain>
    </source>
</reference>
<dbReference type="Proteomes" id="UP000253426">
    <property type="component" value="Unassembled WGS sequence"/>
</dbReference>
<dbReference type="Gene3D" id="2.40.160.180">
    <property type="entry name" value="Carbohydrate-selective porin OprB"/>
    <property type="match status" value="1"/>
</dbReference>
<dbReference type="InterPro" id="IPR052932">
    <property type="entry name" value="OprB_Porin"/>
</dbReference>
<organism evidence="3 4">
    <name type="scientific">Roseimicrobium gellanilyticum</name>
    <dbReference type="NCBI Taxonomy" id="748857"/>
    <lineage>
        <taxon>Bacteria</taxon>
        <taxon>Pseudomonadati</taxon>
        <taxon>Verrucomicrobiota</taxon>
        <taxon>Verrucomicrobiia</taxon>
        <taxon>Verrucomicrobiales</taxon>
        <taxon>Verrucomicrobiaceae</taxon>
        <taxon>Roseimicrobium</taxon>
    </lineage>
</organism>
<accession>A0A366HFR1</accession>
<dbReference type="EMBL" id="QNRR01000007">
    <property type="protein sequence ID" value="RBP41348.1"/>
    <property type="molecule type" value="Genomic_DNA"/>
</dbReference>
<protein>
    <submittedName>
        <fullName evidence="3">OprB family porin</fullName>
    </submittedName>
</protein>
<name>A0A366HFR1_9BACT</name>
<evidence type="ECO:0000256" key="2">
    <source>
        <dbReference type="RuleBase" id="RU363072"/>
    </source>
</evidence>
<keyword evidence="4" id="KW-1185">Reference proteome</keyword>
<dbReference type="PANTHER" id="PTHR37944:SF1">
    <property type="entry name" value="PORIN B"/>
    <property type="match status" value="1"/>
</dbReference>
<evidence type="ECO:0000313" key="4">
    <source>
        <dbReference type="Proteomes" id="UP000253426"/>
    </source>
</evidence>
<dbReference type="InterPro" id="IPR038673">
    <property type="entry name" value="OprB_sf"/>
</dbReference>
<dbReference type="GO" id="GO:0015288">
    <property type="term" value="F:porin activity"/>
    <property type="evidence" value="ECO:0007669"/>
    <property type="project" value="InterPro"/>
</dbReference>
<dbReference type="InterPro" id="IPR007049">
    <property type="entry name" value="Carb-sel_porin_OprB"/>
</dbReference>
<dbReference type="Pfam" id="PF04966">
    <property type="entry name" value="OprB"/>
    <property type="match status" value="1"/>
</dbReference>
<evidence type="ECO:0000256" key="1">
    <source>
        <dbReference type="ARBA" id="ARBA00008769"/>
    </source>
</evidence>